<sequence length="102" mass="11483">MKSKKEYTNTETYAWLLSFTEIGIGMQIDGTGLQDMHLADGCKVVLAISCDMNCPNCITNALYLSCGTLCELDNRTRETSRAVGRVIRIEAENYNKKIYKFS</sequence>
<proteinExistence type="predicted"/>
<keyword evidence="2" id="KW-1185">Reference proteome</keyword>
<reference evidence="3" key="1">
    <citation type="submission" date="2017-02" db="UniProtKB">
        <authorList>
            <consortium name="WormBaseParasite"/>
        </authorList>
    </citation>
    <scope>IDENTIFICATION</scope>
</reference>
<organism evidence="3">
    <name type="scientific">Brugia timori</name>
    <dbReference type="NCBI Taxonomy" id="42155"/>
    <lineage>
        <taxon>Eukaryota</taxon>
        <taxon>Metazoa</taxon>
        <taxon>Ecdysozoa</taxon>
        <taxon>Nematoda</taxon>
        <taxon>Chromadorea</taxon>
        <taxon>Rhabditida</taxon>
        <taxon>Spirurina</taxon>
        <taxon>Spiruromorpha</taxon>
        <taxon>Filarioidea</taxon>
        <taxon>Onchocercidae</taxon>
        <taxon>Brugia</taxon>
    </lineage>
</organism>
<evidence type="ECO:0000313" key="2">
    <source>
        <dbReference type="Proteomes" id="UP000280834"/>
    </source>
</evidence>
<evidence type="ECO:0000313" key="3">
    <source>
        <dbReference type="WBParaSite" id="BTMF_0001506901-mRNA-1"/>
    </source>
</evidence>
<reference evidence="1 2" key="2">
    <citation type="submission" date="2018-11" db="EMBL/GenBank/DDBJ databases">
        <authorList>
            <consortium name="Pathogen Informatics"/>
        </authorList>
    </citation>
    <scope>NUCLEOTIDE SEQUENCE [LARGE SCALE GENOMIC DNA]</scope>
</reference>
<dbReference type="EMBL" id="UZAG01019729">
    <property type="protein sequence ID" value="VDO44662.1"/>
    <property type="molecule type" value="Genomic_DNA"/>
</dbReference>
<dbReference type="AlphaFoldDB" id="A0A0R3R4X9"/>
<name>A0A0R3R4X9_9BILA</name>
<evidence type="ECO:0000313" key="1">
    <source>
        <dbReference type="EMBL" id="VDO44662.1"/>
    </source>
</evidence>
<dbReference type="WBParaSite" id="BTMF_0001506901-mRNA-1">
    <property type="protein sequence ID" value="BTMF_0001506901-mRNA-1"/>
    <property type="gene ID" value="BTMF_0001506901"/>
</dbReference>
<accession>A0A0R3R4X9</accession>
<gene>
    <name evidence="1" type="ORF">BTMF_LOCUS13065</name>
</gene>
<dbReference type="Proteomes" id="UP000280834">
    <property type="component" value="Unassembled WGS sequence"/>
</dbReference>
<protein>
    <submittedName>
        <fullName evidence="3">DUF1998 domain-containing protein</fullName>
    </submittedName>
</protein>